<evidence type="ECO:0000313" key="1">
    <source>
        <dbReference type="EMBL" id="EPR07591.1"/>
    </source>
</evidence>
<dbReference type="Proteomes" id="UP000016860">
    <property type="component" value="Unassembled WGS sequence"/>
</dbReference>
<accession>U4QWH2</accession>
<name>U4QWH2_9FIRM</name>
<protein>
    <submittedName>
        <fullName evidence="1">Uncharacterized protein</fullName>
    </submittedName>
</protein>
<evidence type="ECO:0000313" key="2">
    <source>
        <dbReference type="Proteomes" id="UP000016860"/>
    </source>
</evidence>
<sequence>MKYIYKSGIIVSLFFIILAITTICIRVDNQNHKTNILGGSVKELAQIKETDEVLSRQTVSIMKDKRNNFNETYFRPSSLKSLNNNFIDFNTFSETFKGGTVPAELMDTPVKTIVNYFSVLQQAENLTDEKTGGCGTVGYAKEPYPIAYQFLSKNNKKSMPYNEYLDSFQGIGHINLIKVIPVITENPKEIKYFLELEILEGTNTGGTCFNYYFAEISLVNANNRYYIDSLALTPEDFFCAAYHGWSQYAESYVEIVYGNWCGLIKKQYPPQQNDFTKEIVVDGVNGDKYMFKFAKLTNGTDFLINTLIQKDGAWVPVNIDVNKCLEKMKKDKA</sequence>
<reference evidence="1 2" key="1">
    <citation type="journal article" date="2013" name="Genome Announc.">
        <title>Draft Genome Sequence of the Cellulolytic Bacterium Clostridium papyrosolvens C7 (ATCC 700395).</title>
        <authorList>
            <person name="Zepeda V."/>
            <person name="Dassa B."/>
            <person name="Borovok I."/>
            <person name="Lamed R."/>
            <person name="Bayer E.A."/>
            <person name="Cate J.H."/>
        </authorList>
    </citation>
    <scope>NUCLEOTIDE SEQUENCE [LARGE SCALE GENOMIC DNA]</scope>
    <source>
        <strain evidence="1 2">C7</strain>
    </source>
</reference>
<comment type="caution">
    <text evidence="1">The sequence shown here is derived from an EMBL/GenBank/DDBJ whole genome shotgun (WGS) entry which is preliminary data.</text>
</comment>
<organism evidence="1 2">
    <name type="scientific">Ruminiclostridium papyrosolvens C7</name>
    <dbReference type="NCBI Taxonomy" id="1330534"/>
    <lineage>
        <taxon>Bacteria</taxon>
        <taxon>Bacillati</taxon>
        <taxon>Bacillota</taxon>
        <taxon>Clostridia</taxon>
        <taxon>Eubacteriales</taxon>
        <taxon>Oscillospiraceae</taxon>
        <taxon>Ruminiclostridium</taxon>
    </lineage>
</organism>
<dbReference type="PATRIC" id="fig|1330534.3.peg.3801"/>
<dbReference type="EMBL" id="ATAY01000098">
    <property type="protein sequence ID" value="EPR07591.1"/>
    <property type="molecule type" value="Genomic_DNA"/>
</dbReference>
<proteinExistence type="predicted"/>
<dbReference type="RefSeq" id="WP_020817188.1">
    <property type="nucleotide sequence ID" value="NZ_ATAY01000098.1"/>
</dbReference>
<gene>
    <name evidence="1" type="ORF">L323_19175</name>
</gene>
<dbReference type="OrthoDB" id="1747159at2"/>
<dbReference type="AlphaFoldDB" id="U4QWH2"/>